<dbReference type="AlphaFoldDB" id="A0A926EX38"/>
<sequence length="411" mass="43621">MERKVGSSANKPGLFKKMISIIGPGLITAAIVMGPGSITVSSKIGASMGYSALWAVLAAAIMMTAFSKMGTTIGIVSQESLLQTVRNKYGNLLSLIIGLGGFFIIAGFQTGNNIGAGLAFSTVFGGSVGMWAGIFTVIALVFMWGFKDMYGYLEKLMTFLVFIMIITFVGNVFYIRPNLGEVARGFVPSKPENMGLIISISGTSFSVAAAAFQAYSVKAKGWKLDDLNEGLKSSYVGTTILAIITMVIMITAATVLKPAGIEVTSAIDMATQLEPLLGSLAKWLFLLGFWSAAFSSFIGNAMIGGTLLADGLGIGNSMESKWSKIFASFVMILGTLAAILFGQNPIQLLILAQGTTMLAVPIIAIVMLILANDKELMGKHKNSLLLNVVGVISVVWLLYLSFNQLMQFIGK</sequence>
<dbReference type="PANTHER" id="PTHR11706">
    <property type="entry name" value="SOLUTE CARRIER PROTEIN FAMILY 11 MEMBER"/>
    <property type="match status" value="1"/>
</dbReference>
<keyword evidence="8" id="KW-1185">Reference proteome</keyword>
<keyword evidence="2" id="KW-0813">Transport</keyword>
<organism evidence="7 8">
    <name type="scientific">Wansuia hejianensis</name>
    <dbReference type="NCBI Taxonomy" id="2763667"/>
    <lineage>
        <taxon>Bacteria</taxon>
        <taxon>Bacillati</taxon>
        <taxon>Bacillota</taxon>
        <taxon>Clostridia</taxon>
        <taxon>Lachnospirales</taxon>
        <taxon>Lachnospiraceae</taxon>
        <taxon>Wansuia</taxon>
    </lineage>
</organism>
<accession>A0A926EX38</accession>
<dbReference type="Proteomes" id="UP000601522">
    <property type="component" value="Unassembled WGS sequence"/>
</dbReference>
<feature type="transmembrane region" description="Helical" evidence="6">
    <location>
        <begin position="348"/>
        <end position="371"/>
    </location>
</feature>
<feature type="transmembrane region" description="Helical" evidence="6">
    <location>
        <begin position="89"/>
        <end position="108"/>
    </location>
</feature>
<keyword evidence="4 6" id="KW-1133">Transmembrane helix</keyword>
<feature type="transmembrane region" description="Helical" evidence="6">
    <location>
        <begin position="114"/>
        <end position="144"/>
    </location>
</feature>
<keyword evidence="5 6" id="KW-0472">Membrane</keyword>
<reference evidence="7 8" key="1">
    <citation type="submission" date="2020-08" db="EMBL/GenBank/DDBJ databases">
        <title>Genome public.</title>
        <authorList>
            <person name="Liu C."/>
            <person name="Sun Q."/>
        </authorList>
    </citation>
    <scope>NUCLEOTIDE SEQUENCE [LARGE SCALE GENOMIC DNA]</scope>
    <source>
        <strain evidence="7 8">NSJ-26</strain>
    </source>
</reference>
<dbReference type="RefSeq" id="WP_249322919.1">
    <property type="nucleotide sequence ID" value="NZ_JACRTK010000001.1"/>
</dbReference>
<evidence type="ECO:0000256" key="4">
    <source>
        <dbReference type="ARBA" id="ARBA00022989"/>
    </source>
</evidence>
<evidence type="ECO:0000256" key="3">
    <source>
        <dbReference type="ARBA" id="ARBA00022692"/>
    </source>
</evidence>
<dbReference type="EMBL" id="JACRTK010000001">
    <property type="protein sequence ID" value="MBC8590090.1"/>
    <property type="molecule type" value="Genomic_DNA"/>
</dbReference>
<evidence type="ECO:0000256" key="1">
    <source>
        <dbReference type="ARBA" id="ARBA00004141"/>
    </source>
</evidence>
<keyword evidence="3 6" id="KW-0812">Transmembrane</keyword>
<dbReference type="GO" id="GO:0005886">
    <property type="term" value="C:plasma membrane"/>
    <property type="evidence" value="ECO:0007669"/>
    <property type="project" value="TreeGrafter"/>
</dbReference>
<feature type="transmembrane region" description="Helical" evidence="6">
    <location>
        <begin position="156"/>
        <end position="175"/>
    </location>
</feature>
<evidence type="ECO:0000256" key="5">
    <source>
        <dbReference type="ARBA" id="ARBA00023136"/>
    </source>
</evidence>
<dbReference type="Pfam" id="PF01566">
    <property type="entry name" value="Nramp"/>
    <property type="match status" value="1"/>
</dbReference>
<feature type="transmembrane region" description="Helical" evidence="6">
    <location>
        <begin position="235"/>
        <end position="256"/>
    </location>
</feature>
<evidence type="ECO:0000256" key="2">
    <source>
        <dbReference type="ARBA" id="ARBA00022448"/>
    </source>
</evidence>
<name>A0A926EX38_9FIRM</name>
<feature type="transmembrane region" description="Helical" evidence="6">
    <location>
        <begin position="52"/>
        <end position="77"/>
    </location>
</feature>
<feature type="transmembrane region" description="Helical" evidence="6">
    <location>
        <begin position="283"/>
        <end position="304"/>
    </location>
</feature>
<feature type="transmembrane region" description="Helical" evidence="6">
    <location>
        <begin position="325"/>
        <end position="342"/>
    </location>
</feature>
<evidence type="ECO:0000313" key="8">
    <source>
        <dbReference type="Proteomes" id="UP000601522"/>
    </source>
</evidence>
<proteinExistence type="predicted"/>
<evidence type="ECO:0000313" key="7">
    <source>
        <dbReference type="EMBL" id="MBC8590090.1"/>
    </source>
</evidence>
<comment type="subcellular location">
    <subcellularLocation>
        <location evidence="1">Membrane</location>
        <topology evidence="1">Multi-pass membrane protein</topology>
    </subcellularLocation>
</comment>
<feature type="transmembrane region" description="Helical" evidence="6">
    <location>
        <begin position="195"/>
        <end position="215"/>
    </location>
</feature>
<evidence type="ECO:0000256" key="6">
    <source>
        <dbReference type="SAM" id="Phobius"/>
    </source>
</evidence>
<feature type="transmembrane region" description="Helical" evidence="6">
    <location>
        <begin position="383"/>
        <end position="402"/>
    </location>
</feature>
<comment type="caution">
    <text evidence="7">The sequence shown here is derived from an EMBL/GenBank/DDBJ whole genome shotgun (WGS) entry which is preliminary data.</text>
</comment>
<dbReference type="InterPro" id="IPR001046">
    <property type="entry name" value="NRAMP_fam"/>
</dbReference>
<gene>
    <name evidence="7" type="ORF">H8689_02920</name>
</gene>
<dbReference type="PANTHER" id="PTHR11706:SF33">
    <property type="entry name" value="NATURAL RESISTANCE-ASSOCIATED MACROPHAGE PROTEIN 2"/>
    <property type="match status" value="1"/>
</dbReference>
<dbReference type="GO" id="GO:0015086">
    <property type="term" value="F:cadmium ion transmembrane transporter activity"/>
    <property type="evidence" value="ECO:0007669"/>
    <property type="project" value="TreeGrafter"/>
</dbReference>
<dbReference type="GO" id="GO:0005384">
    <property type="term" value="F:manganese ion transmembrane transporter activity"/>
    <property type="evidence" value="ECO:0007669"/>
    <property type="project" value="TreeGrafter"/>
</dbReference>
<dbReference type="GO" id="GO:0034755">
    <property type="term" value="P:iron ion transmembrane transport"/>
    <property type="evidence" value="ECO:0007669"/>
    <property type="project" value="TreeGrafter"/>
</dbReference>
<feature type="transmembrane region" description="Helical" evidence="6">
    <location>
        <begin position="21"/>
        <end position="40"/>
    </location>
</feature>
<protein>
    <submittedName>
        <fullName evidence="7">Divalent metal cation transporter</fullName>
    </submittedName>
</protein>